<evidence type="ECO:0000256" key="1">
    <source>
        <dbReference type="SAM" id="Phobius"/>
    </source>
</evidence>
<dbReference type="InParanoid" id="K3W9A9"/>
<dbReference type="OMA" id="HIWASIP"/>
<reference evidence="3" key="2">
    <citation type="submission" date="2010-04" db="EMBL/GenBank/DDBJ databases">
        <authorList>
            <person name="Buell R."/>
            <person name="Hamilton J."/>
            <person name="Hostetler J."/>
        </authorList>
    </citation>
    <scope>NUCLEOTIDE SEQUENCE [LARGE SCALE GENOMIC DNA]</scope>
    <source>
        <strain evidence="3">DAOM:BR144</strain>
    </source>
</reference>
<keyword evidence="1" id="KW-0472">Membrane</keyword>
<sequence>MVVFSRSGVRLETFLSTAKDDVQRKDLLDSYNSYSGNIVSLLTKPFELFLTMVVAVTFLCFATEFSLRDYGMRATYAFIVVSALCGYFLTNGFNALNVQLSSRAVRPIVTADDLALPGSTNGTAIAINDTFSSSPRIASPPLLGLSVNNPLNNTVFKAIIGIERLPPTANCGSWAGLVSARRNRVTASYGFPLRSWQERVLPLGLTPTGSLRMSLSNATGAVTGVQASSLPMETNIAVNLMANGILIIPSIVQWWDSNDEVPLSVTQVGTALADQFPAQVVDSPFDQTTGSYNVTVQDLFGLTSSNTSSASSSTAAEQQNTNALLQTRQLMANLFASASNASASEGQVEFTHLNITEGVVFDAMTIEIPLVPAYLGSGINRTSSGDWLYNISSAVYCGVDGCILEAPEYDYRGEQFTIESQVQALGICVNENGTEDLTLNYQHRNASYDNYSISTAVTYYCSSQSNTSMLVVSIGKAIRGDELILNDPATSDAVNRRFSLRNPRKVYTITIGRLSWEASDIAAKYGATCNEPSCRGLTYILNGTDDNGAAQHLIVGEKKLPLGLLNTYMYRSLPVGAATLWAPLVALATPQELSNQYATSLASQPLRRDLVLRRFFARLTGWPSRGPLTENNCTAEVEDYVTFMERNHLFIEHPLQAAYTAGFYFLFQNAVVRDLQPLQSTEGFFGYTLAFLGNIQEIDVRVSIPTLNIGFTIGGCVLLVLFSAGVILFGKRIEDSLRKDENAHLVAEVMVNDYKFPTLLLGKSIEHHQHGHSSSMAGKKVPLSDFRASAITLQDTTTGNRVSLFDSNQIHFNA</sequence>
<proteinExistence type="predicted"/>
<dbReference type="HOGENOM" id="CLU_008100_0_1_1"/>
<dbReference type="EnsemblProtists" id="PYU1_T001550">
    <property type="protein sequence ID" value="PYU1_T001550"/>
    <property type="gene ID" value="PYU1_G001550"/>
</dbReference>
<keyword evidence="1" id="KW-0812">Transmembrane</keyword>
<keyword evidence="3" id="KW-1185">Reference proteome</keyword>
<dbReference type="eggNOG" id="ENOG502T3E2">
    <property type="taxonomic scope" value="Eukaryota"/>
</dbReference>
<evidence type="ECO:0000313" key="3">
    <source>
        <dbReference type="Proteomes" id="UP000019132"/>
    </source>
</evidence>
<keyword evidence="1" id="KW-1133">Transmembrane helix</keyword>
<dbReference type="VEuPathDB" id="FungiDB:PYU1_G001550"/>
<accession>K3W9A9</accession>
<feature type="transmembrane region" description="Helical" evidence="1">
    <location>
        <begin position="709"/>
        <end position="729"/>
    </location>
</feature>
<evidence type="ECO:0000313" key="2">
    <source>
        <dbReference type="EnsemblProtists" id="PYU1_T001550"/>
    </source>
</evidence>
<organism evidence="2 3">
    <name type="scientific">Globisporangium ultimum (strain ATCC 200006 / CBS 805.95 / DAOM BR144)</name>
    <name type="common">Pythium ultimum</name>
    <dbReference type="NCBI Taxonomy" id="431595"/>
    <lineage>
        <taxon>Eukaryota</taxon>
        <taxon>Sar</taxon>
        <taxon>Stramenopiles</taxon>
        <taxon>Oomycota</taxon>
        <taxon>Peronosporomycetes</taxon>
        <taxon>Pythiales</taxon>
        <taxon>Pythiaceae</taxon>
        <taxon>Globisporangium</taxon>
    </lineage>
</organism>
<dbReference type="AlphaFoldDB" id="K3W9A9"/>
<feature type="transmembrane region" description="Helical" evidence="1">
    <location>
        <begin position="74"/>
        <end position="93"/>
    </location>
</feature>
<name>K3W9A9_GLOUD</name>
<feature type="transmembrane region" description="Helical" evidence="1">
    <location>
        <begin position="48"/>
        <end position="67"/>
    </location>
</feature>
<reference evidence="3" key="1">
    <citation type="journal article" date="2010" name="Genome Biol.">
        <title>Genome sequence of the necrotrophic plant pathogen Pythium ultimum reveals original pathogenicity mechanisms and effector repertoire.</title>
        <authorList>
            <person name="Levesque C.A."/>
            <person name="Brouwer H."/>
            <person name="Cano L."/>
            <person name="Hamilton J.P."/>
            <person name="Holt C."/>
            <person name="Huitema E."/>
            <person name="Raffaele S."/>
            <person name="Robideau G.P."/>
            <person name="Thines M."/>
            <person name="Win J."/>
            <person name="Zerillo M.M."/>
            <person name="Beakes G.W."/>
            <person name="Boore J.L."/>
            <person name="Busam D."/>
            <person name="Dumas B."/>
            <person name="Ferriera S."/>
            <person name="Fuerstenberg S.I."/>
            <person name="Gachon C.M."/>
            <person name="Gaulin E."/>
            <person name="Govers F."/>
            <person name="Grenville-Briggs L."/>
            <person name="Horner N."/>
            <person name="Hostetler J."/>
            <person name="Jiang R.H."/>
            <person name="Johnson J."/>
            <person name="Krajaejun T."/>
            <person name="Lin H."/>
            <person name="Meijer H.J."/>
            <person name="Moore B."/>
            <person name="Morris P."/>
            <person name="Phuntmart V."/>
            <person name="Puiu D."/>
            <person name="Shetty J."/>
            <person name="Stajich J.E."/>
            <person name="Tripathy S."/>
            <person name="Wawra S."/>
            <person name="van West P."/>
            <person name="Whitty B.R."/>
            <person name="Coutinho P.M."/>
            <person name="Henrissat B."/>
            <person name="Martin F."/>
            <person name="Thomas P.D."/>
            <person name="Tyler B.M."/>
            <person name="De Vries R.P."/>
            <person name="Kamoun S."/>
            <person name="Yandell M."/>
            <person name="Tisserat N."/>
            <person name="Buell C.R."/>
        </authorList>
    </citation>
    <scope>NUCLEOTIDE SEQUENCE</scope>
    <source>
        <strain evidence="3">DAOM:BR144</strain>
    </source>
</reference>
<evidence type="ECO:0008006" key="4">
    <source>
        <dbReference type="Google" id="ProtNLM"/>
    </source>
</evidence>
<reference evidence="2" key="3">
    <citation type="submission" date="2015-02" db="UniProtKB">
        <authorList>
            <consortium name="EnsemblProtists"/>
        </authorList>
    </citation>
    <scope>IDENTIFICATION</scope>
    <source>
        <strain evidence="2">DAOM BR144</strain>
    </source>
</reference>
<dbReference type="Proteomes" id="UP000019132">
    <property type="component" value="Unassembled WGS sequence"/>
</dbReference>
<protein>
    <recommendedName>
        <fullName evidence="4">Transmembrane protein</fullName>
    </recommendedName>
</protein>
<dbReference type="EMBL" id="GL376626">
    <property type="status" value="NOT_ANNOTATED_CDS"/>
    <property type="molecule type" value="Genomic_DNA"/>
</dbReference>